<name>A0A9W6WJP7_AMBMO</name>
<sequence length="169" mass="18509">MELLGSYNLSVHGVSSSLGLITKGSKSLKDIQICCSSTTSSNQLPNLKESFSASNCDSNTSPIKESLKAISKSNHGDVLRVVDLLDVNLIPPWMISGDLSGDDIGGFFVQTYNSETMVFFKEMVGLSNFEDNYIIGLLINPNLKNYHIENHKVSATLENELMHKFTICG</sequence>
<comment type="caution">
    <text evidence="1">The sequence shown here is derived from an EMBL/GenBank/DDBJ whole genome shotgun (WGS) entry which is preliminary data.</text>
</comment>
<organism evidence="1 2">
    <name type="scientific">Ambrosiozyma monospora</name>
    <name type="common">Yeast</name>
    <name type="synonym">Endomycopsis monosporus</name>
    <dbReference type="NCBI Taxonomy" id="43982"/>
    <lineage>
        <taxon>Eukaryota</taxon>
        <taxon>Fungi</taxon>
        <taxon>Dikarya</taxon>
        <taxon>Ascomycota</taxon>
        <taxon>Saccharomycotina</taxon>
        <taxon>Pichiomycetes</taxon>
        <taxon>Pichiales</taxon>
        <taxon>Pichiaceae</taxon>
        <taxon>Ambrosiozyma</taxon>
    </lineage>
</organism>
<keyword evidence="2" id="KW-1185">Reference proteome</keyword>
<dbReference type="EMBL" id="BSXU01011277">
    <property type="protein sequence ID" value="GME74497.1"/>
    <property type="molecule type" value="Genomic_DNA"/>
</dbReference>
<evidence type="ECO:0000313" key="1">
    <source>
        <dbReference type="EMBL" id="GME74497.1"/>
    </source>
</evidence>
<accession>A0A9W6WJP7</accession>
<protein>
    <submittedName>
        <fullName evidence="1">Unnamed protein product</fullName>
    </submittedName>
</protein>
<dbReference type="Proteomes" id="UP001165063">
    <property type="component" value="Unassembled WGS sequence"/>
</dbReference>
<dbReference type="AlphaFoldDB" id="A0A9W6WJP7"/>
<evidence type="ECO:0000313" key="2">
    <source>
        <dbReference type="Proteomes" id="UP001165063"/>
    </source>
</evidence>
<reference evidence="1" key="1">
    <citation type="submission" date="2023-04" db="EMBL/GenBank/DDBJ databases">
        <title>Ambrosiozyma monospora NBRC 1965.</title>
        <authorList>
            <person name="Ichikawa N."/>
            <person name="Sato H."/>
            <person name="Tonouchi N."/>
        </authorList>
    </citation>
    <scope>NUCLEOTIDE SEQUENCE</scope>
    <source>
        <strain evidence="1">NBRC 1965</strain>
    </source>
</reference>
<proteinExistence type="predicted"/>
<gene>
    <name evidence="1" type="ORF">Amon01_000949700</name>
</gene>